<dbReference type="Proteomes" id="UP000034246">
    <property type="component" value="Unassembled WGS sequence"/>
</dbReference>
<evidence type="ECO:0000256" key="1">
    <source>
        <dbReference type="SAM" id="Phobius"/>
    </source>
</evidence>
<name>A0A0G0N8M6_9BACT</name>
<proteinExistence type="predicted"/>
<keyword evidence="1" id="KW-0812">Transmembrane</keyword>
<feature type="transmembrane region" description="Helical" evidence="1">
    <location>
        <begin position="18"/>
        <end position="37"/>
    </location>
</feature>
<gene>
    <name evidence="2" type="ORF">UT39_C0003G0067</name>
</gene>
<evidence type="ECO:0000313" key="2">
    <source>
        <dbReference type="EMBL" id="KKR11798.1"/>
    </source>
</evidence>
<organism evidence="2 3">
    <name type="scientific">Candidatus Woesebacteria bacterium GW2011_GWA1_39_21</name>
    <dbReference type="NCBI Taxonomy" id="1618550"/>
    <lineage>
        <taxon>Bacteria</taxon>
        <taxon>Candidatus Woeseibacteriota</taxon>
    </lineage>
</organism>
<dbReference type="STRING" id="1618550.UT39_C0003G0067"/>
<accession>A0A0G0N8M6</accession>
<keyword evidence="1" id="KW-1133">Transmembrane helix</keyword>
<sequence length="131" mass="15011">MEEVTIQVKKASRFLDNFVKVVTFLSLLLFLISIYVYRYKSGEIYKNQVVLCDVVWSQGMTETNPLKNPLHEILLESKNNCFNNASKTAQMWAKTAFIALDITVLLPLIYFGSKKVVKDSAEKIKKVNELT</sequence>
<comment type="caution">
    <text evidence="2">The sequence shown here is derived from an EMBL/GenBank/DDBJ whole genome shotgun (WGS) entry which is preliminary data.</text>
</comment>
<dbReference type="EMBL" id="LBWP01000003">
    <property type="protein sequence ID" value="KKR11798.1"/>
    <property type="molecule type" value="Genomic_DNA"/>
</dbReference>
<reference evidence="2 3" key="1">
    <citation type="journal article" date="2015" name="Nature">
        <title>rRNA introns, odd ribosomes, and small enigmatic genomes across a large radiation of phyla.</title>
        <authorList>
            <person name="Brown C.T."/>
            <person name="Hug L.A."/>
            <person name="Thomas B.C."/>
            <person name="Sharon I."/>
            <person name="Castelle C.J."/>
            <person name="Singh A."/>
            <person name="Wilkins M.J."/>
            <person name="Williams K.H."/>
            <person name="Banfield J.F."/>
        </authorList>
    </citation>
    <scope>NUCLEOTIDE SEQUENCE [LARGE SCALE GENOMIC DNA]</scope>
</reference>
<dbReference type="AlphaFoldDB" id="A0A0G0N8M6"/>
<feature type="transmembrane region" description="Helical" evidence="1">
    <location>
        <begin position="92"/>
        <end position="111"/>
    </location>
</feature>
<keyword evidence="1" id="KW-0472">Membrane</keyword>
<protein>
    <submittedName>
        <fullName evidence="2">Uncharacterized protein</fullName>
    </submittedName>
</protein>
<evidence type="ECO:0000313" key="3">
    <source>
        <dbReference type="Proteomes" id="UP000034246"/>
    </source>
</evidence>